<accession>A0AAN5CKP7</accession>
<evidence type="ECO:0000313" key="1">
    <source>
        <dbReference type="EMBL" id="GMR46136.1"/>
    </source>
</evidence>
<proteinExistence type="predicted"/>
<feature type="non-terminal residue" evidence="1">
    <location>
        <position position="1"/>
    </location>
</feature>
<organism evidence="1 2">
    <name type="scientific">Pristionchus mayeri</name>
    <dbReference type="NCBI Taxonomy" id="1317129"/>
    <lineage>
        <taxon>Eukaryota</taxon>
        <taxon>Metazoa</taxon>
        <taxon>Ecdysozoa</taxon>
        <taxon>Nematoda</taxon>
        <taxon>Chromadorea</taxon>
        <taxon>Rhabditida</taxon>
        <taxon>Rhabditina</taxon>
        <taxon>Diplogasteromorpha</taxon>
        <taxon>Diplogasteroidea</taxon>
        <taxon>Neodiplogasteridae</taxon>
        <taxon>Pristionchus</taxon>
    </lineage>
</organism>
<keyword evidence="2" id="KW-1185">Reference proteome</keyword>
<comment type="caution">
    <text evidence="1">The sequence shown here is derived from an EMBL/GenBank/DDBJ whole genome shotgun (WGS) entry which is preliminary data.</text>
</comment>
<evidence type="ECO:0000313" key="2">
    <source>
        <dbReference type="Proteomes" id="UP001328107"/>
    </source>
</evidence>
<dbReference type="Proteomes" id="UP001328107">
    <property type="component" value="Unassembled WGS sequence"/>
</dbReference>
<name>A0AAN5CKP7_9BILA</name>
<reference evidence="2" key="1">
    <citation type="submission" date="2022-10" db="EMBL/GenBank/DDBJ databases">
        <title>Genome assembly of Pristionchus species.</title>
        <authorList>
            <person name="Yoshida K."/>
            <person name="Sommer R.J."/>
        </authorList>
    </citation>
    <scope>NUCLEOTIDE SEQUENCE [LARGE SCALE GENOMIC DNA]</scope>
    <source>
        <strain evidence="2">RS5460</strain>
    </source>
</reference>
<dbReference type="AlphaFoldDB" id="A0AAN5CKP7"/>
<sequence length="69" mass="7182">VDPDVVVTPVGRETELVNSAAAVRTSLRGSSSFGSRSDGFGGRCLGNIFSSSYCSSRRCNRGFISFGSG</sequence>
<gene>
    <name evidence="1" type="ORF">PMAYCL1PPCAC_16331</name>
</gene>
<feature type="non-terminal residue" evidence="1">
    <location>
        <position position="69"/>
    </location>
</feature>
<dbReference type="EMBL" id="BTRK01000004">
    <property type="protein sequence ID" value="GMR46136.1"/>
    <property type="molecule type" value="Genomic_DNA"/>
</dbReference>
<protein>
    <submittedName>
        <fullName evidence="1">Uncharacterized protein</fullName>
    </submittedName>
</protein>